<dbReference type="OrthoDB" id="1755455at2"/>
<reference evidence="2" key="1">
    <citation type="submission" date="2010-12" db="EMBL/GenBank/DDBJ databases">
        <title>The genome sequence of Filifactor alocis strain ATCC 35896.</title>
        <authorList>
            <consortium name="The Broad Institute Genome Sequencing Platform"/>
            <person name="Ward D."/>
            <person name="Earl A."/>
            <person name="Feldgarden M."/>
            <person name="Young S.K."/>
            <person name="Gargeya S."/>
            <person name="Zeng Q."/>
            <person name="Alvarado L."/>
            <person name="Berlin A."/>
            <person name="Bochicchio J."/>
            <person name="Chapman S.B."/>
            <person name="Chen Z."/>
            <person name="Freedman E."/>
            <person name="Gellesch M."/>
            <person name="Goldberg J."/>
            <person name="Griggs A."/>
            <person name="Gujja S."/>
            <person name="Heilman E."/>
            <person name="Heiman D."/>
            <person name="Howarth C."/>
            <person name="Mehta T."/>
            <person name="Neiman D."/>
            <person name="Pearson M."/>
            <person name="Roberts A."/>
            <person name="Saif S."/>
            <person name="Shea T."/>
            <person name="Shenoy N."/>
            <person name="Sisk P."/>
            <person name="Stolte C."/>
            <person name="Sykes S."/>
            <person name="White J."/>
            <person name="Yandava C."/>
            <person name="Izard J."/>
            <person name="Blanton J.M."/>
            <person name="Baranova O.V."/>
            <person name="Tanner A.C."/>
            <person name="Dewhirst F.E."/>
            <person name="Haas B."/>
            <person name="Nusbaum C."/>
            <person name="Birren B."/>
        </authorList>
    </citation>
    <scope>NUCLEOTIDE SEQUENCE [LARGE SCALE GENOMIC DNA]</scope>
    <source>
        <strain evidence="2">ATCC 35896 / CCUG 47790 / D40 B5</strain>
    </source>
</reference>
<name>D6GRD4_FILAD</name>
<dbReference type="AlphaFoldDB" id="D6GRD4"/>
<proteinExistence type="predicted"/>
<sequence length="299" mass="35359">MNAYQNPFTISDNIGNNEFSHSLRTRKKIEISKLEETSLFLFEESKHIAFCEFDKEKNKDCCMNGIYPFVYDTKYNAYLFDNHNHAFYFIYHHYLHGAKWDTLIHVDQHKDSRIPKLSFLEFQSYCKSFFQNNRIEMIVPVDAHRVLFEKIIFEVAGAMLKKPYHISSSSKTLYFPEFELEIPSSPIEQDDFIAWIYTNFVLNVGNFIPPLLKTNIFKSYYCVDSSYTLEQIASVDLSDMVLDLDLDFFSKDMDYIPFKKKKNIVKELIQKSKLITIATSPYFIELNDCKKVLHELFQD</sequence>
<protein>
    <submittedName>
        <fullName evidence="1">Uncharacterized protein</fullName>
    </submittedName>
</protein>
<dbReference type="Proteomes" id="UP000007468">
    <property type="component" value="Chromosome"/>
</dbReference>
<dbReference type="RefSeq" id="WP_014262154.1">
    <property type="nucleotide sequence ID" value="NC_016630.1"/>
</dbReference>
<evidence type="ECO:0000313" key="1">
    <source>
        <dbReference type="EMBL" id="EFE28225.1"/>
    </source>
</evidence>
<gene>
    <name evidence="1" type="ordered locus">HMPREF0389_00139</name>
</gene>
<organism evidence="1 2">
    <name type="scientific">Filifactor alocis (strain ATCC 35896 / CCUG 47790 / D40 B5)</name>
    <name type="common">Fusobacterium alocis</name>
    <dbReference type="NCBI Taxonomy" id="546269"/>
    <lineage>
        <taxon>Bacteria</taxon>
        <taxon>Bacillati</taxon>
        <taxon>Bacillota</taxon>
        <taxon>Clostridia</taxon>
        <taxon>Peptostreptococcales</taxon>
        <taxon>Filifactoraceae</taxon>
        <taxon>Filifactor</taxon>
    </lineage>
</organism>
<evidence type="ECO:0000313" key="2">
    <source>
        <dbReference type="Proteomes" id="UP000007468"/>
    </source>
</evidence>
<dbReference type="PATRIC" id="fig|546269.5.peg.522"/>
<dbReference type="EMBL" id="CP002390">
    <property type="protein sequence ID" value="EFE28225.1"/>
    <property type="molecule type" value="Genomic_DNA"/>
</dbReference>
<dbReference type="KEGG" id="faa:HMPREF0389_00139"/>
<accession>D6GRD4</accession>
<keyword evidence="2" id="KW-1185">Reference proteome</keyword>
<dbReference type="eggNOG" id="ENOG502ZR5C">
    <property type="taxonomic scope" value="Bacteria"/>
</dbReference>